<keyword evidence="9" id="KW-1185">Reference proteome</keyword>
<dbReference type="OrthoDB" id="256333at2759"/>
<dbReference type="GO" id="GO:0005737">
    <property type="term" value="C:cytoplasm"/>
    <property type="evidence" value="ECO:0007669"/>
    <property type="project" value="TreeGrafter"/>
</dbReference>
<evidence type="ECO:0000256" key="6">
    <source>
        <dbReference type="ARBA" id="ARBA00023027"/>
    </source>
</evidence>
<dbReference type="SMART" id="SM00829">
    <property type="entry name" value="PKS_ER"/>
    <property type="match status" value="1"/>
</dbReference>
<dbReference type="EMBL" id="ML978715">
    <property type="protein sequence ID" value="KAF2088858.1"/>
    <property type="molecule type" value="Genomic_DNA"/>
</dbReference>
<dbReference type="FunFam" id="3.40.50.720:FF:000039">
    <property type="entry name" value="Alcohol dehydrogenase AdhP"/>
    <property type="match status" value="1"/>
</dbReference>
<dbReference type="InterPro" id="IPR020843">
    <property type="entry name" value="ER"/>
</dbReference>
<dbReference type="InterPro" id="IPR013149">
    <property type="entry name" value="ADH-like_C"/>
</dbReference>
<dbReference type="AlphaFoldDB" id="A0A6A5YAW5"/>
<keyword evidence="4" id="KW-0862">Zinc</keyword>
<dbReference type="InterPro" id="IPR011032">
    <property type="entry name" value="GroES-like_sf"/>
</dbReference>
<name>A0A6A5YAW5_9PEZI</name>
<evidence type="ECO:0000313" key="8">
    <source>
        <dbReference type="EMBL" id="KAF2088858.1"/>
    </source>
</evidence>
<evidence type="ECO:0000256" key="3">
    <source>
        <dbReference type="ARBA" id="ARBA00022723"/>
    </source>
</evidence>
<dbReference type="Proteomes" id="UP000799776">
    <property type="component" value="Unassembled WGS sequence"/>
</dbReference>
<dbReference type="GO" id="GO:0004022">
    <property type="term" value="F:alcohol dehydrogenase (NAD+) activity"/>
    <property type="evidence" value="ECO:0007669"/>
    <property type="project" value="TreeGrafter"/>
</dbReference>
<dbReference type="SUPFAM" id="SSF51735">
    <property type="entry name" value="NAD(P)-binding Rossmann-fold domains"/>
    <property type="match status" value="1"/>
</dbReference>
<dbReference type="SUPFAM" id="SSF50129">
    <property type="entry name" value="GroES-like"/>
    <property type="match status" value="1"/>
</dbReference>
<dbReference type="InterPro" id="IPR013154">
    <property type="entry name" value="ADH-like_N"/>
</dbReference>
<evidence type="ECO:0000256" key="2">
    <source>
        <dbReference type="ARBA" id="ARBA00008072"/>
    </source>
</evidence>
<comment type="similarity">
    <text evidence="2">Belongs to the zinc-containing alcohol dehydrogenase family.</text>
</comment>
<accession>A0A6A5YAW5</accession>
<evidence type="ECO:0000256" key="4">
    <source>
        <dbReference type="ARBA" id="ARBA00022833"/>
    </source>
</evidence>
<keyword evidence="3" id="KW-0479">Metal-binding</keyword>
<keyword evidence="6" id="KW-0520">NAD</keyword>
<dbReference type="GO" id="GO:0046872">
    <property type="term" value="F:metal ion binding"/>
    <property type="evidence" value="ECO:0007669"/>
    <property type="project" value="UniProtKB-KW"/>
</dbReference>
<reference evidence="8" key="1">
    <citation type="journal article" date="2020" name="Stud. Mycol.">
        <title>101 Dothideomycetes genomes: a test case for predicting lifestyles and emergence of pathogens.</title>
        <authorList>
            <person name="Haridas S."/>
            <person name="Albert R."/>
            <person name="Binder M."/>
            <person name="Bloem J."/>
            <person name="Labutti K."/>
            <person name="Salamov A."/>
            <person name="Andreopoulos B."/>
            <person name="Baker S."/>
            <person name="Barry K."/>
            <person name="Bills G."/>
            <person name="Bluhm B."/>
            <person name="Cannon C."/>
            <person name="Castanera R."/>
            <person name="Culley D."/>
            <person name="Daum C."/>
            <person name="Ezra D."/>
            <person name="Gonzalez J."/>
            <person name="Henrissat B."/>
            <person name="Kuo A."/>
            <person name="Liang C."/>
            <person name="Lipzen A."/>
            <person name="Lutzoni F."/>
            <person name="Magnuson J."/>
            <person name="Mondo S."/>
            <person name="Nolan M."/>
            <person name="Ohm R."/>
            <person name="Pangilinan J."/>
            <person name="Park H.-J."/>
            <person name="Ramirez L."/>
            <person name="Alfaro M."/>
            <person name="Sun H."/>
            <person name="Tritt A."/>
            <person name="Yoshinaga Y."/>
            <person name="Zwiers L.-H."/>
            <person name="Turgeon B."/>
            <person name="Goodwin S."/>
            <person name="Spatafora J."/>
            <person name="Crous P."/>
            <person name="Grigoriev I."/>
        </authorList>
    </citation>
    <scope>NUCLEOTIDE SEQUENCE</scope>
    <source>
        <strain evidence="8">CBS 121410</strain>
    </source>
</reference>
<dbReference type="PANTHER" id="PTHR42940:SF8">
    <property type="entry name" value="VACUOLAR PROTEIN SORTING-ASSOCIATED PROTEIN 11"/>
    <property type="match status" value="1"/>
</dbReference>
<proteinExistence type="inferred from homology"/>
<evidence type="ECO:0000256" key="1">
    <source>
        <dbReference type="ARBA" id="ARBA00001947"/>
    </source>
</evidence>
<keyword evidence="5" id="KW-0560">Oxidoreductase</keyword>
<dbReference type="Gene3D" id="3.40.50.720">
    <property type="entry name" value="NAD(P)-binding Rossmann-like Domain"/>
    <property type="match status" value="1"/>
</dbReference>
<comment type="cofactor">
    <cofactor evidence="1">
        <name>Zn(2+)</name>
        <dbReference type="ChEBI" id="CHEBI:29105"/>
    </cofactor>
</comment>
<feature type="domain" description="Enoyl reductase (ER)" evidence="7">
    <location>
        <begin position="23"/>
        <end position="350"/>
    </location>
</feature>
<evidence type="ECO:0000313" key="9">
    <source>
        <dbReference type="Proteomes" id="UP000799776"/>
    </source>
</evidence>
<dbReference type="Gene3D" id="3.90.180.10">
    <property type="entry name" value="Medium-chain alcohol dehydrogenases, catalytic domain"/>
    <property type="match status" value="1"/>
</dbReference>
<evidence type="ECO:0000256" key="5">
    <source>
        <dbReference type="ARBA" id="ARBA00023002"/>
    </source>
</evidence>
<dbReference type="PANTHER" id="PTHR42940">
    <property type="entry name" value="ALCOHOL DEHYDROGENASE 1-RELATED"/>
    <property type="match status" value="1"/>
</dbReference>
<dbReference type="InterPro" id="IPR036291">
    <property type="entry name" value="NAD(P)-bd_dom_sf"/>
</dbReference>
<organism evidence="8 9">
    <name type="scientific">Saccharata proteae CBS 121410</name>
    <dbReference type="NCBI Taxonomy" id="1314787"/>
    <lineage>
        <taxon>Eukaryota</taxon>
        <taxon>Fungi</taxon>
        <taxon>Dikarya</taxon>
        <taxon>Ascomycota</taxon>
        <taxon>Pezizomycotina</taxon>
        <taxon>Dothideomycetes</taxon>
        <taxon>Dothideomycetes incertae sedis</taxon>
        <taxon>Botryosphaeriales</taxon>
        <taxon>Saccharataceae</taxon>
        <taxon>Saccharata</taxon>
    </lineage>
</organism>
<gene>
    <name evidence="8" type="ORF">K490DRAFT_72550</name>
</gene>
<dbReference type="Pfam" id="PF08240">
    <property type="entry name" value="ADH_N"/>
    <property type="match status" value="1"/>
</dbReference>
<sequence>MGIQDVPDSMLAAQIVEYNKPYKIHQVHTPKDLGPHDLLVKVAVASLCHTDSMVASGVFGTKLPCIASHEGAGTIAALGPQVKGFAEGDRVMCGLPKHQCGICENCVGPETYRQYCPNMAGNIGVNIDGAFAEYVVIDGRNAAKLPERVTFETAAPLACAGCTIWRGVLQADLKTGEWLAIVGSGGGLGHLGIQFAKGLGLQVIGIDARDEGLSLSKEAGADIVVDARKGKDEVVKAVQAVTSGQGANATINVSDAKSAAATACAVTKMHGLMVQIAQPDEVSIPFPEIIFRDIRIHGSLMCSPDEARRMLDVVAEHRVSVTTNPVHGLLEIPKLLELAHSGKMRGKGIVIVDQDQVDKVKKSGLEMV</sequence>
<evidence type="ECO:0000259" key="7">
    <source>
        <dbReference type="SMART" id="SM00829"/>
    </source>
</evidence>
<protein>
    <submittedName>
        <fullName evidence="8">GroES-like protein</fullName>
    </submittedName>
</protein>
<dbReference type="Pfam" id="PF00107">
    <property type="entry name" value="ADH_zinc_N"/>
    <property type="match status" value="1"/>
</dbReference>